<dbReference type="EMBL" id="CP133218">
    <property type="protein sequence ID" value="WML91073.1"/>
    <property type="molecule type" value="Genomic_DNA"/>
</dbReference>
<dbReference type="NCBIfam" id="TIGR02532">
    <property type="entry name" value="IV_pilin_GFxxxE"/>
    <property type="match status" value="1"/>
</dbReference>
<keyword evidence="1" id="KW-0472">Membrane</keyword>
<dbReference type="InterPro" id="IPR012902">
    <property type="entry name" value="N_methyl_site"/>
</dbReference>
<evidence type="ECO:0000256" key="1">
    <source>
        <dbReference type="SAM" id="Phobius"/>
    </source>
</evidence>
<organism evidence="2 3">
    <name type="scientific">Thiothrix lacustris</name>
    <dbReference type="NCBI Taxonomy" id="525917"/>
    <lineage>
        <taxon>Bacteria</taxon>
        <taxon>Pseudomonadati</taxon>
        <taxon>Pseudomonadota</taxon>
        <taxon>Gammaproteobacteria</taxon>
        <taxon>Thiotrichales</taxon>
        <taxon>Thiotrichaceae</taxon>
        <taxon>Thiothrix</taxon>
    </lineage>
</organism>
<reference evidence="2 3" key="1">
    <citation type="submission" date="2023-08" db="EMBL/GenBank/DDBJ databases">
        <title>New molecular markers tilS and rpoB for phylogenetic and monitoring studies of the genus Thiothrix biodiversity.</title>
        <authorList>
            <person name="Ravin N.V."/>
            <person name="Smolyakov D."/>
            <person name="Markov N.D."/>
            <person name="Beletsky A.V."/>
            <person name="Mardanov A.V."/>
            <person name="Rudenko T.S."/>
            <person name="Grabovich M.Y."/>
        </authorList>
    </citation>
    <scope>NUCLEOTIDE SEQUENCE [LARGE SCALE GENOMIC DNA]</scope>
    <source>
        <strain evidence="2 3">MK1</strain>
    </source>
</reference>
<keyword evidence="1" id="KW-0812">Transmembrane</keyword>
<dbReference type="RefSeq" id="WP_051542570.1">
    <property type="nucleotide sequence ID" value="NZ_CP133218.1"/>
</dbReference>
<sequence length="330" mass="36112">MKQRGFNLVELMISMLLGVILMGGIISIFSATRQVYRSNAGLAQLQESARMTFEMLSRDLRQAGADPCGNGGRIANVLNDRTNRPLLNWNGFQGFDPLETTIPGVTTGNEVGQRVAGSSAILLQSMVGTEYPLEEHKSATTTMVIDSTATNVVKDDILLVCDIQQTSLFQVSNLLVIGGKTWIMHNNDSNSPGNCSKGLGFPTNCATTQGNPYTYPPNAYIGRLYSSVWYLGNNGRTQEGGRSLYRARIDKGNTLYEEIVSGLNNLRIEYHVSDVDTWSDASAITDWDTVDALKLTITFITADTRLSTDSSGDGRLQRTITNIVALRNHL</sequence>
<dbReference type="Proteomes" id="UP001236657">
    <property type="component" value="Chromosome"/>
</dbReference>
<evidence type="ECO:0000313" key="2">
    <source>
        <dbReference type="EMBL" id="WML91073.1"/>
    </source>
</evidence>
<name>A0ABY9MQZ0_9GAMM</name>
<evidence type="ECO:0000313" key="3">
    <source>
        <dbReference type="Proteomes" id="UP001236657"/>
    </source>
</evidence>
<gene>
    <name evidence="2" type="ORF">RCF98_01665</name>
</gene>
<feature type="transmembrane region" description="Helical" evidence="1">
    <location>
        <begin position="7"/>
        <end position="29"/>
    </location>
</feature>
<protein>
    <submittedName>
        <fullName evidence="2">Prepilin-type N-terminal cleavage/methylation domain-containing protein</fullName>
    </submittedName>
</protein>
<proteinExistence type="predicted"/>
<keyword evidence="3" id="KW-1185">Reference proteome</keyword>
<keyword evidence="1" id="KW-1133">Transmembrane helix</keyword>
<dbReference type="Pfam" id="PF07963">
    <property type="entry name" value="N_methyl"/>
    <property type="match status" value="1"/>
</dbReference>
<accession>A0ABY9MQZ0</accession>